<dbReference type="Pfam" id="PF00392">
    <property type="entry name" value="GntR"/>
    <property type="match status" value="1"/>
</dbReference>
<evidence type="ECO:0000256" key="2">
    <source>
        <dbReference type="ARBA" id="ARBA00023125"/>
    </source>
</evidence>
<dbReference type="InterPro" id="IPR036390">
    <property type="entry name" value="WH_DNA-bd_sf"/>
</dbReference>
<sequence>MRAEKMDAGVDGERQSSRGLSAQAYETILDMIMSKELRPGDIIQERRLAERVGISRTPLREALHRLEGERVLERRGEAKLTVREITIQDLMEALHIRRLLESEAAARATGHIPAEVLDDLAHRLHALRDGGDPTVPDHHQIDDDLHGTIAEASGNRLMGEIIADLRRKTRMFSMKRMPERFPAICQEHLEIVEALKGGDPDRAAKAATQHLDNVKQSILSKLADF</sequence>
<gene>
    <name evidence="5" type="ORF">GCM10007276_33570</name>
</gene>
<dbReference type="Gene3D" id="1.20.120.530">
    <property type="entry name" value="GntR ligand-binding domain-like"/>
    <property type="match status" value="1"/>
</dbReference>
<accession>A0A8J3E1E7</accession>
<protein>
    <submittedName>
        <fullName evidence="5">GntR family transcriptional regulator</fullName>
    </submittedName>
</protein>
<keyword evidence="3" id="KW-0804">Transcription</keyword>
<evidence type="ECO:0000313" key="6">
    <source>
        <dbReference type="Proteomes" id="UP000602745"/>
    </source>
</evidence>
<evidence type="ECO:0000259" key="4">
    <source>
        <dbReference type="PROSITE" id="PS50949"/>
    </source>
</evidence>
<organism evidence="5 6">
    <name type="scientific">Agaricicola taiwanensis</name>
    <dbReference type="NCBI Taxonomy" id="591372"/>
    <lineage>
        <taxon>Bacteria</taxon>
        <taxon>Pseudomonadati</taxon>
        <taxon>Pseudomonadota</taxon>
        <taxon>Alphaproteobacteria</taxon>
        <taxon>Rhodobacterales</taxon>
        <taxon>Paracoccaceae</taxon>
        <taxon>Agaricicola</taxon>
    </lineage>
</organism>
<dbReference type="PANTHER" id="PTHR43537:SF24">
    <property type="entry name" value="GLUCONATE OPERON TRANSCRIPTIONAL REPRESSOR"/>
    <property type="match status" value="1"/>
</dbReference>
<dbReference type="SMART" id="SM00895">
    <property type="entry name" value="FCD"/>
    <property type="match status" value="1"/>
</dbReference>
<dbReference type="InterPro" id="IPR008920">
    <property type="entry name" value="TF_FadR/GntR_C"/>
</dbReference>
<dbReference type="AlphaFoldDB" id="A0A8J3E1E7"/>
<name>A0A8J3E1E7_9RHOB</name>
<reference evidence="5" key="2">
    <citation type="submission" date="2020-09" db="EMBL/GenBank/DDBJ databases">
        <authorList>
            <person name="Sun Q."/>
            <person name="Sedlacek I."/>
        </authorList>
    </citation>
    <scope>NUCLEOTIDE SEQUENCE</scope>
    <source>
        <strain evidence="5">CCM 7684</strain>
    </source>
</reference>
<reference evidence="5" key="1">
    <citation type="journal article" date="2014" name="Int. J. Syst. Evol. Microbiol.">
        <title>Complete genome sequence of Corynebacterium casei LMG S-19264T (=DSM 44701T), isolated from a smear-ripened cheese.</title>
        <authorList>
            <consortium name="US DOE Joint Genome Institute (JGI-PGF)"/>
            <person name="Walter F."/>
            <person name="Albersmeier A."/>
            <person name="Kalinowski J."/>
            <person name="Ruckert C."/>
        </authorList>
    </citation>
    <scope>NUCLEOTIDE SEQUENCE</scope>
    <source>
        <strain evidence="5">CCM 7684</strain>
    </source>
</reference>
<keyword evidence="6" id="KW-1185">Reference proteome</keyword>
<dbReference type="PANTHER" id="PTHR43537">
    <property type="entry name" value="TRANSCRIPTIONAL REGULATOR, GNTR FAMILY"/>
    <property type="match status" value="1"/>
</dbReference>
<dbReference type="CDD" id="cd07377">
    <property type="entry name" value="WHTH_GntR"/>
    <property type="match status" value="1"/>
</dbReference>
<evidence type="ECO:0000313" key="5">
    <source>
        <dbReference type="EMBL" id="GGE53778.1"/>
    </source>
</evidence>
<dbReference type="PRINTS" id="PR00035">
    <property type="entry name" value="HTHGNTR"/>
</dbReference>
<dbReference type="RefSeq" id="WP_188410986.1">
    <property type="nucleotide sequence ID" value="NZ_BMCP01000007.1"/>
</dbReference>
<dbReference type="InterPro" id="IPR011711">
    <property type="entry name" value="GntR_C"/>
</dbReference>
<keyword evidence="1" id="KW-0805">Transcription regulation</keyword>
<dbReference type="InterPro" id="IPR036388">
    <property type="entry name" value="WH-like_DNA-bd_sf"/>
</dbReference>
<dbReference type="SUPFAM" id="SSF48008">
    <property type="entry name" value="GntR ligand-binding domain-like"/>
    <property type="match status" value="1"/>
</dbReference>
<dbReference type="Gene3D" id="1.10.10.10">
    <property type="entry name" value="Winged helix-like DNA-binding domain superfamily/Winged helix DNA-binding domain"/>
    <property type="match status" value="1"/>
</dbReference>
<dbReference type="SUPFAM" id="SSF46785">
    <property type="entry name" value="Winged helix' DNA-binding domain"/>
    <property type="match status" value="1"/>
</dbReference>
<dbReference type="EMBL" id="BMCP01000007">
    <property type="protein sequence ID" value="GGE53778.1"/>
    <property type="molecule type" value="Genomic_DNA"/>
</dbReference>
<dbReference type="PROSITE" id="PS50949">
    <property type="entry name" value="HTH_GNTR"/>
    <property type="match status" value="1"/>
</dbReference>
<comment type="caution">
    <text evidence="5">The sequence shown here is derived from an EMBL/GenBank/DDBJ whole genome shotgun (WGS) entry which is preliminary data.</text>
</comment>
<dbReference type="Proteomes" id="UP000602745">
    <property type="component" value="Unassembled WGS sequence"/>
</dbReference>
<dbReference type="GO" id="GO:0003677">
    <property type="term" value="F:DNA binding"/>
    <property type="evidence" value="ECO:0007669"/>
    <property type="project" value="UniProtKB-KW"/>
</dbReference>
<evidence type="ECO:0000256" key="1">
    <source>
        <dbReference type="ARBA" id="ARBA00023015"/>
    </source>
</evidence>
<dbReference type="SMART" id="SM00345">
    <property type="entry name" value="HTH_GNTR"/>
    <property type="match status" value="1"/>
</dbReference>
<dbReference type="GO" id="GO:0003700">
    <property type="term" value="F:DNA-binding transcription factor activity"/>
    <property type="evidence" value="ECO:0007669"/>
    <property type="project" value="InterPro"/>
</dbReference>
<evidence type="ECO:0000256" key="3">
    <source>
        <dbReference type="ARBA" id="ARBA00023163"/>
    </source>
</evidence>
<dbReference type="InterPro" id="IPR000524">
    <property type="entry name" value="Tscrpt_reg_HTH_GntR"/>
</dbReference>
<proteinExistence type="predicted"/>
<keyword evidence="2" id="KW-0238">DNA-binding</keyword>
<dbReference type="Pfam" id="PF07729">
    <property type="entry name" value="FCD"/>
    <property type="match status" value="1"/>
</dbReference>
<feature type="domain" description="HTH gntR-type" evidence="4">
    <location>
        <begin position="18"/>
        <end position="85"/>
    </location>
</feature>